<evidence type="ECO:0000313" key="5">
    <source>
        <dbReference type="Proteomes" id="UP000199603"/>
    </source>
</evidence>
<dbReference type="PROSITE" id="PS50110">
    <property type="entry name" value="RESPONSE_REGULATORY"/>
    <property type="match status" value="2"/>
</dbReference>
<evidence type="ECO:0000313" key="4">
    <source>
        <dbReference type="EMBL" id="SDE03167.1"/>
    </source>
</evidence>
<reference evidence="4 5" key="1">
    <citation type="submission" date="2016-10" db="EMBL/GenBank/DDBJ databases">
        <authorList>
            <person name="de Groot N.N."/>
        </authorList>
    </citation>
    <scope>NUCLEOTIDE SEQUENCE [LARGE SCALE GENOMIC DNA]</scope>
    <source>
        <strain evidence="4 5">DSM 16957</strain>
    </source>
</reference>
<dbReference type="OrthoDB" id="5966285at2"/>
<evidence type="ECO:0000256" key="1">
    <source>
        <dbReference type="ARBA" id="ARBA00022553"/>
    </source>
</evidence>
<dbReference type="SMART" id="SM00448">
    <property type="entry name" value="REC"/>
    <property type="match status" value="2"/>
</dbReference>
<organism evidence="4 5">
    <name type="scientific">Aquimonas voraii</name>
    <dbReference type="NCBI Taxonomy" id="265719"/>
    <lineage>
        <taxon>Bacteria</taxon>
        <taxon>Pseudomonadati</taxon>
        <taxon>Pseudomonadota</taxon>
        <taxon>Gammaproteobacteria</taxon>
        <taxon>Lysobacterales</taxon>
        <taxon>Lysobacteraceae</taxon>
        <taxon>Aquimonas</taxon>
    </lineage>
</organism>
<name>A0A1G6ZLP3_9GAMM</name>
<dbReference type="SUPFAM" id="SSF52172">
    <property type="entry name" value="CheY-like"/>
    <property type="match status" value="2"/>
</dbReference>
<dbReference type="EMBL" id="FNAG01000014">
    <property type="protein sequence ID" value="SDE03167.1"/>
    <property type="molecule type" value="Genomic_DNA"/>
</dbReference>
<protein>
    <submittedName>
        <fullName evidence="4">Response regulator receiver domain-containing protein</fullName>
    </submittedName>
</protein>
<dbReference type="InterPro" id="IPR050595">
    <property type="entry name" value="Bact_response_regulator"/>
</dbReference>
<dbReference type="PANTHER" id="PTHR44591:SF3">
    <property type="entry name" value="RESPONSE REGULATORY DOMAIN-CONTAINING PROTEIN"/>
    <property type="match status" value="1"/>
</dbReference>
<dbReference type="InterPro" id="IPR001789">
    <property type="entry name" value="Sig_transdc_resp-reg_receiver"/>
</dbReference>
<keyword evidence="1 2" id="KW-0597">Phosphoprotein</keyword>
<sequence length="376" mass="41297">MSPALPASHASPAVSSAQAHAHEWVERFGRVLMGQWQPTEVLGLHEQLDELVHEADLAGASDVVEHAIALSAYLCSFVEEGRHPDANQRLRLRRLCEDLAPEVHLDLLPSVAASSAQPARTLLLVSQDDALAEALSRRLRDTGIEVQARRDVEAAIAEPIEAGLDAVLIDATELPEYARRARAFSHAYRSEDRRLALLVLTRSADPAERMFALRAGADEVVRHADGVEALATRVLEAVQPGQAKPFRVLIVDDDRSQILFCEAVLRSQNVQTRACMDPEQAVEAVREFQPEVVLLDLYMPGIDGIEIASRIRALPGSELLSIVFLSGDHEQDVRFDVLAAGGDDFFTKPIQPRHLVTGVISRARRARALARRIAES</sequence>
<dbReference type="STRING" id="265719.SAMN04488509_11460"/>
<dbReference type="RefSeq" id="WP_091245149.1">
    <property type="nucleotide sequence ID" value="NZ_FNAG01000014.1"/>
</dbReference>
<dbReference type="AlphaFoldDB" id="A0A1G6ZLP3"/>
<gene>
    <name evidence="4" type="ORF">SAMN04488509_11460</name>
</gene>
<proteinExistence type="predicted"/>
<feature type="domain" description="Response regulatory" evidence="3">
    <location>
        <begin position="247"/>
        <end position="363"/>
    </location>
</feature>
<dbReference type="GO" id="GO:0000160">
    <property type="term" value="P:phosphorelay signal transduction system"/>
    <property type="evidence" value="ECO:0007669"/>
    <property type="project" value="InterPro"/>
</dbReference>
<feature type="modified residue" description="4-aspartylphosphate" evidence="2">
    <location>
        <position position="170"/>
    </location>
</feature>
<evidence type="ECO:0000259" key="3">
    <source>
        <dbReference type="PROSITE" id="PS50110"/>
    </source>
</evidence>
<evidence type="ECO:0000256" key="2">
    <source>
        <dbReference type="PROSITE-ProRule" id="PRU00169"/>
    </source>
</evidence>
<dbReference type="PANTHER" id="PTHR44591">
    <property type="entry name" value="STRESS RESPONSE REGULATOR PROTEIN 1"/>
    <property type="match status" value="1"/>
</dbReference>
<dbReference type="InterPro" id="IPR011006">
    <property type="entry name" value="CheY-like_superfamily"/>
</dbReference>
<feature type="domain" description="Response regulatory" evidence="3">
    <location>
        <begin position="121"/>
        <end position="238"/>
    </location>
</feature>
<accession>A0A1G6ZLP3</accession>
<dbReference type="Pfam" id="PF00072">
    <property type="entry name" value="Response_reg"/>
    <property type="match status" value="1"/>
</dbReference>
<dbReference type="Proteomes" id="UP000199603">
    <property type="component" value="Unassembled WGS sequence"/>
</dbReference>
<dbReference type="Gene3D" id="3.40.50.2300">
    <property type="match status" value="2"/>
</dbReference>
<keyword evidence="5" id="KW-1185">Reference proteome</keyword>
<feature type="modified residue" description="4-aspartylphosphate" evidence="2">
    <location>
        <position position="296"/>
    </location>
</feature>